<proteinExistence type="predicted"/>
<dbReference type="EMBL" id="PQXK01000249">
    <property type="protein sequence ID" value="TGO33387.1"/>
    <property type="molecule type" value="Genomic_DNA"/>
</dbReference>
<dbReference type="Proteomes" id="UP000297814">
    <property type="component" value="Unassembled WGS sequence"/>
</dbReference>
<reference evidence="2 3" key="1">
    <citation type="submission" date="2017-12" db="EMBL/GenBank/DDBJ databases">
        <title>Comparative genomics of Botrytis spp.</title>
        <authorList>
            <person name="Valero-Jimenez C.A."/>
            <person name="Tapia P."/>
            <person name="Veloso J."/>
            <person name="Silva-Moreno E."/>
            <person name="Staats M."/>
            <person name="Valdes J.H."/>
            <person name="Van Kan J.A.L."/>
        </authorList>
    </citation>
    <scope>NUCLEOTIDE SEQUENCE [LARGE SCALE GENOMIC DNA]</scope>
    <source>
        <strain evidence="2 3">Bh0001</strain>
    </source>
</reference>
<name>A0A4Z1GHJ7_9HELO</name>
<feature type="region of interest" description="Disordered" evidence="1">
    <location>
        <begin position="152"/>
        <end position="183"/>
    </location>
</feature>
<evidence type="ECO:0000313" key="3">
    <source>
        <dbReference type="Proteomes" id="UP000297814"/>
    </source>
</evidence>
<dbReference type="AlphaFoldDB" id="A0A4Z1GHJ7"/>
<organism evidence="2 3">
    <name type="scientific">Botrytis hyacinthi</name>
    <dbReference type="NCBI Taxonomy" id="278943"/>
    <lineage>
        <taxon>Eukaryota</taxon>
        <taxon>Fungi</taxon>
        <taxon>Dikarya</taxon>
        <taxon>Ascomycota</taxon>
        <taxon>Pezizomycotina</taxon>
        <taxon>Leotiomycetes</taxon>
        <taxon>Helotiales</taxon>
        <taxon>Sclerotiniaceae</taxon>
        <taxon>Botrytis</taxon>
    </lineage>
</organism>
<gene>
    <name evidence="2" type="ORF">BHYA_0249g00170</name>
</gene>
<comment type="caution">
    <text evidence="2">The sequence shown here is derived from an EMBL/GenBank/DDBJ whole genome shotgun (WGS) entry which is preliminary data.</text>
</comment>
<evidence type="ECO:0000256" key="1">
    <source>
        <dbReference type="SAM" id="MobiDB-lite"/>
    </source>
</evidence>
<accession>A0A4Z1GHJ7</accession>
<protein>
    <submittedName>
        <fullName evidence="2">Uncharacterized protein</fullName>
    </submittedName>
</protein>
<sequence length="183" mass="20598">MAPLKSLRIPHPQHGNLSFQRDMFSVIFLHYNDSKIWAPNVSKLPILFKPHSQSSTEIPKPSVKIPSYENYSNQVPQALVRQMTRGQCEKEEARILSHIERLEGASTKDPKSGLIVDKNANKVLAERVEELQNQIKALKKRITTVDEWDRSVFGQNAGNGSTSRNRSSQSPSGSRAPNTSTHR</sequence>
<feature type="compositionally biased region" description="Low complexity" evidence="1">
    <location>
        <begin position="156"/>
        <end position="175"/>
    </location>
</feature>
<keyword evidence="3" id="KW-1185">Reference proteome</keyword>
<evidence type="ECO:0000313" key="2">
    <source>
        <dbReference type="EMBL" id="TGO33387.1"/>
    </source>
</evidence>